<proteinExistence type="predicted"/>
<feature type="compositionally biased region" description="Basic residues" evidence="1">
    <location>
        <begin position="9"/>
        <end position="19"/>
    </location>
</feature>
<protein>
    <submittedName>
        <fullName evidence="2">Capsid protein</fullName>
    </submittedName>
</protein>
<organism evidence="2">
    <name type="scientific">Grus japonensis CRESS-DNA-virus sp</name>
    <dbReference type="NCBI Taxonomy" id="2815045"/>
    <lineage>
        <taxon>Viruses</taxon>
        <taxon>Monodnaviria</taxon>
        <taxon>Shotokuvirae</taxon>
        <taxon>Cressdnaviricota</taxon>
    </lineage>
</organism>
<accession>A0A8A4XAZ7</accession>
<evidence type="ECO:0000313" key="2">
    <source>
        <dbReference type="EMBL" id="QTE03373.1"/>
    </source>
</evidence>
<feature type="region of interest" description="Disordered" evidence="1">
    <location>
        <begin position="1"/>
        <end position="27"/>
    </location>
</feature>
<dbReference type="EMBL" id="MW182760">
    <property type="protein sequence ID" value="QTE03373.1"/>
    <property type="molecule type" value="Genomic_DNA"/>
</dbReference>
<sequence length="244" mass="27227">MGTATYTRTQRRKGRRSRSYKASSKTVTRIKRAIKKKEQRVPRGVTSAFPKNRLVRHKYIENVTLPAAGAAGFARGYYFVANSMFDPNSSGVGHQPMYRDEMAAMYKYYTVIASFIKVTFNQAATDQQNVGVILTQDGGLSNDPTTILEEYGYSTPVLPANSNKPIYRRSSFNAKKVFNTDLAGLLADDTQRVDKGSNPGSKSLYYYAIWTGPTNSTVTLPTQVVQVELIYVTMWQDPVDAVQS</sequence>
<reference evidence="2" key="1">
    <citation type="submission" date="2020-10" db="EMBL/GenBank/DDBJ databases">
        <title>CRESS DNA virus dark matter in the feces of wild birds.</title>
        <authorList>
            <person name="Yang S."/>
            <person name="Zhang W."/>
        </authorList>
    </citation>
    <scope>NUCLEOTIDE SEQUENCE</scope>
    <source>
        <strain evidence="2">Cra70cre9</strain>
    </source>
</reference>
<evidence type="ECO:0000256" key="1">
    <source>
        <dbReference type="SAM" id="MobiDB-lite"/>
    </source>
</evidence>
<name>A0A8A4XAZ7_9VIRU</name>